<dbReference type="Gene3D" id="3.40.50.10350">
    <property type="entry name" value="Glycerate kinase, domain 1"/>
    <property type="match status" value="1"/>
</dbReference>
<accession>A0A0D6MGW1</accession>
<dbReference type="PANTHER" id="PTHR21599:SF0">
    <property type="entry name" value="GLYCERATE KINASE"/>
    <property type="match status" value="1"/>
</dbReference>
<dbReference type="GO" id="GO:0008887">
    <property type="term" value="F:glycerate kinase activity"/>
    <property type="evidence" value="ECO:0007669"/>
    <property type="project" value="UniProtKB-UniRule"/>
</dbReference>
<evidence type="ECO:0000256" key="3">
    <source>
        <dbReference type="ARBA" id="ARBA00022777"/>
    </source>
</evidence>
<dbReference type="InterPro" id="IPR036129">
    <property type="entry name" value="Glycerate_kinase_sf"/>
</dbReference>
<dbReference type="InterPro" id="IPR018193">
    <property type="entry name" value="Glyc_kinase_flavodox-like_fold"/>
</dbReference>
<comment type="caution">
    <text evidence="5">The sequence shown here is derived from an EMBL/GenBank/DDBJ whole genome shotgun (WGS) entry which is preliminary data.</text>
</comment>
<dbReference type="PANTHER" id="PTHR21599">
    <property type="entry name" value="GLYCERATE KINASE"/>
    <property type="match status" value="1"/>
</dbReference>
<gene>
    <name evidence="5" type="ORF">Tasa_003_030</name>
</gene>
<dbReference type="Pfam" id="PF02595">
    <property type="entry name" value="Gly_kinase"/>
    <property type="match status" value="1"/>
</dbReference>
<dbReference type="InterPro" id="IPR004381">
    <property type="entry name" value="Glycerate_kinase"/>
</dbReference>
<dbReference type="InterPro" id="IPR018197">
    <property type="entry name" value="Glycerate_kinase_RE-like"/>
</dbReference>
<evidence type="ECO:0000256" key="4">
    <source>
        <dbReference type="PIRNR" id="PIRNR006078"/>
    </source>
</evidence>
<reference evidence="5 6" key="1">
    <citation type="submission" date="2012-10" db="EMBL/GenBank/DDBJ databases">
        <title>Genome sequencing of Tanticharoenia sakaeratensis NBRC 103193.</title>
        <authorList>
            <person name="Azuma Y."/>
            <person name="Hadano H."/>
            <person name="Hirakawa H."/>
            <person name="Matsushita K."/>
        </authorList>
    </citation>
    <scope>NUCLEOTIDE SEQUENCE [LARGE SCALE GENOMIC DNA]</scope>
    <source>
        <strain evidence="5 6">NBRC 103193</strain>
    </source>
</reference>
<dbReference type="NCBIfam" id="TIGR00045">
    <property type="entry name" value="glycerate kinase"/>
    <property type="match status" value="1"/>
</dbReference>
<dbReference type="STRING" id="1231623.Tasa_003_030"/>
<name>A0A0D6MGW1_9PROT</name>
<dbReference type="GO" id="GO:0031388">
    <property type="term" value="P:organic acid phosphorylation"/>
    <property type="evidence" value="ECO:0007669"/>
    <property type="project" value="UniProtKB-UniRule"/>
</dbReference>
<comment type="similarity">
    <text evidence="1 4">Belongs to the glycerate kinase type-1 family.</text>
</comment>
<dbReference type="Proteomes" id="UP000032679">
    <property type="component" value="Unassembled WGS sequence"/>
</dbReference>
<keyword evidence="3 4" id="KW-0418">Kinase</keyword>
<dbReference type="SUPFAM" id="SSF110738">
    <property type="entry name" value="Glycerate kinase I"/>
    <property type="match status" value="1"/>
</dbReference>
<dbReference type="Gene3D" id="3.90.1510.10">
    <property type="entry name" value="Glycerate kinase, domain 2"/>
    <property type="match status" value="1"/>
</dbReference>
<proteinExistence type="inferred from homology"/>
<evidence type="ECO:0000313" key="6">
    <source>
        <dbReference type="Proteomes" id="UP000032679"/>
    </source>
</evidence>
<evidence type="ECO:0000256" key="2">
    <source>
        <dbReference type="ARBA" id="ARBA00022679"/>
    </source>
</evidence>
<protein>
    <submittedName>
        <fullName evidence="5">Glycerate kinase</fullName>
    </submittedName>
</protein>
<sequence length="379" mass="38513">MRKILIACDSFKESLSAFEVNAAIEDGFRHVFPDARYVLLPMADGGEGTAAILSRTTGGMLHTRSVRGPLGAPVAAHFGVLGDGRTAVVELAEAAGLALIPEVARDPLLASTYGVGELISAALDLGCNRIILALGGSATNDGGAGMAQALGIRFHDADVVDLAPGGVHLATLAAVDLETRDRRLDDAVIEIACDVHNPLCGPDGASAIFGPQKGATPAMVRMLDDALMRFSTCLETATGVNVRDMPGGGAAGGAGAGGVALLGGRLRAGVDIVADTLGLDALLDGVDLVITGEGRLDHQTIRGKVPVGVARRAKSRGIPVIAIAGSLGTGCDEVHAHGIDAVFDVVPRPGTLADALRDARDNLTRTARNVAATLAIGGR</sequence>
<keyword evidence="2 4" id="KW-0808">Transferase</keyword>
<keyword evidence="6" id="KW-1185">Reference proteome</keyword>
<dbReference type="RefSeq" id="WP_048846237.1">
    <property type="nucleotide sequence ID" value="NZ_BALE01000003.1"/>
</dbReference>
<dbReference type="AlphaFoldDB" id="A0A0D6MGW1"/>
<evidence type="ECO:0000256" key="1">
    <source>
        <dbReference type="ARBA" id="ARBA00006284"/>
    </source>
</evidence>
<evidence type="ECO:0000313" key="5">
    <source>
        <dbReference type="EMBL" id="GAN52852.1"/>
    </source>
</evidence>
<organism evidence="5 6">
    <name type="scientific">Tanticharoenia sakaeratensis NBRC 103193</name>
    <dbReference type="NCBI Taxonomy" id="1231623"/>
    <lineage>
        <taxon>Bacteria</taxon>
        <taxon>Pseudomonadati</taxon>
        <taxon>Pseudomonadota</taxon>
        <taxon>Alphaproteobacteria</taxon>
        <taxon>Acetobacterales</taxon>
        <taxon>Acetobacteraceae</taxon>
        <taxon>Tanticharoenia</taxon>
    </lineage>
</organism>
<dbReference type="PIRSF" id="PIRSF006078">
    <property type="entry name" value="GlxK"/>
    <property type="match status" value="1"/>
</dbReference>
<dbReference type="EMBL" id="BALE01000003">
    <property type="protein sequence ID" value="GAN52852.1"/>
    <property type="molecule type" value="Genomic_DNA"/>
</dbReference>
<dbReference type="OrthoDB" id="9774290at2"/>